<reference evidence="2 3" key="1">
    <citation type="submission" date="2019-02" db="EMBL/GenBank/DDBJ databases">
        <title>Deep-cultivation of Planctomycetes and their phenomic and genomic characterization uncovers novel biology.</title>
        <authorList>
            <person name="Wiegand S."/>
            <person name="Jogler M."/>
            <person name="Boedeker C."/>
            <person name="Pinto D."/>
            <person name="Vollmers J."/>
            <person name="Rivas-Marin E."/>
            <person name="Kohn T."/>
            <person name="Peeters S.H."/>
            <person name="Heuer A."/>
            <person name="Rast P."/>
            <person name="Oberbeckmann S."/>
            <person name="Bunk B."/>
            <person name="Jeske O."/>
            <person name="Meyerdierks A."/>
            <person name="Storesund J.E."/>
            <person name="Kallscheuer N."/>
            <person name="Luecker S."/>
            <person name="Lage O.M."/>
            <person name="Pohl T."/>
            <person name="Merkel B.J."/>
            <person name="Hornburger P."/>
            <person name="Mueller R.-W."/>
            <person name="Bruemmer F."/>
            <person name="Labrenz M."/>
            <person name="Spormann A.M."/>
            <person name="Op den Camp H."/>
            <person name="Overmann J."/>
            <person name="Amann R."/>
            <person name="Jetten M.S.M."/>
            <person name="Mascher T."/>
            <person name="Medema M.H."/>
            <person name="Devos D.P."/>
            <person name="Kaster A.-K."/>
            <person name="Ovreas L."/>
            <person name="Rohde M."/>
            <person name="Galperin M.Y."/>
            <person name="Jogler C."/>
        </authorList>
    </citation>
    <scope>NUCLEOTIDE SEQUENCE [LARGE SCALE GENOMIC DNA]</scope>
    <source>
        <strain evidence="2 3">ElP</strain>
        <plasmid evidence="3">pelp_3</plasmid>
    </source>
</reference>
<name>A0A518HFD5_9BACT</name>
<dbReference type="Proteomes" id="UP000317835">
    <property type="component" value="Plasmid pElP_3"/>
</dbReference>
<dbReference type="EMBL" id="CP036429">
    <property type="protein sequence ID" value="QDV39559.1"/>
    <property type="molecule type" value="Genomic_DNA"/>
</dbReference>
<feature type="region of interest" description="Disordered" evidence="1">
    <location>
        <begin position="200"/>
        <end position="238"/>
    </location>
</feature>
<keyword evidence="2" id="KW-0614">Plasmid</keyword>
<feature type="region of interest" description="Disordered" evidence="1">
    <location>
        <begin position="65"/>
        <end position="122"/>
    </location>
</feature>
<evidence type="ECO:0000313" key="2">
    <source>
        <dbReference type="EMBL" id="QDV39559.1"/>
    </source>
</evidence>
<evidence type="ECO:0000313" key="3">
    <source>
        <dbReference type="Proteomes" id="UP000317835"/>
    </source>
</evidence>
<feature type="compositionally biased region" description="Basic and acidic residues" evidence="1">
    <location>
        <begin position="200"/>
        <end position="209"/>
    </location>
</feature>
<geneLocation type="plasmid" evidence="3">
    <name>pelp_3</name>
</geneLocation>
<gene>
    <name evidence="2" type="ORF">ElP_75300</name>
</gene>
<protein>
    <submittedName>
        <fullName evidence="2">Uncharacterized protein</fullName>
    </submittedName>
</protein>
<feature type="compositionally biased region" description="Basic residues" evidence="1">
    <location>
        <begin position="227"/>
        <end position="238"/>
    </location>
</feature>
<proteinExistence type="predicted"/>
<feature type="compositionally biased region" description="Basic and acidic residues" evidence="1">
    <location>
        <begin position="152"/>
        <end position="166"/>
    </location>
</feature>
<accession>A0A518HFD5</accession>
<feature type="region of interest" description="Disordered" evidence="1">
    <location>
        <begin position="147"/>
        <end position="170"/>
    </location>
</feature>
<sequence>MGLAEELVDRGVTRLVAEGLVRASPEGRIRARIDAMDRVRAARPEEPKGPAAYLVQAIREDFALPPAPDAAAGPRPASEGRVLSCPLSGLSRTLGDGGPPPAQTVPEIPANRRTFQTHGGPEHRECGRAAIWHGSSGAIWHHPASPFSEPPPRVKDSTAGHLEAGHRRPHKTYLPPCMAINLEKDHSILPEAVLRRDSARMTEHGRESGCLRPAVTGAHERRDTHPLGHRAGRPQGRR</sequence>
<evidence type="ECO:0000256" key="1">
    <source>
        <dbReference type="SAM" id="MobiDB-lite"/>
    </source>
</evidence>
<dbReference type="AlphaFoldDB" id="A0A518HFD5"/>
<organism evidence="2 3">
    <name type="scientific">Tautonia plasticadhaerens</name>
    <dbReference type="NCBI Taxonomy" id="2527974"/>
    <lineage>
        <taxon>Bacteria</taxon>
        <taxon>Pseudomonadati</taxon>
        <taxon>Planctomycetota</taxon>
        <taxon>Planctomycetia</taxon>
        <taxon>Isosphaerales</taxon>
        <taxon>Isosphaeraceae</taxon>
        <taxon>Tautonia</taxon>
    </lineage>
</organism>
<dbReference type="KEGG" id="tpla:ElP_75300"/>
<keyword evidence="3" id="KW-1185">Reference proteome</keyword>